<name>A0A7U3W597_9CUCU</name>
<organism evidence="2">
    <name type="scientific">Dendroctonus adjunctus</name>
    <name type="common">roundheaded pine beetle</name>
    <dbReference type="NCBI Taxonomy" id="77157"/>
    <lineage>
        <taxon>Eukaryota</taxon>
        <taxon>Metazoa</taxon>
        <taxon>Ecdysozoa</taxon>
        <taxon>Arthropoda</taxon>
        <taxon>Hexapoda</taxon>
        <taxon>Insecta</taxon>
        <taxon>Pterygota</taxon>
        <taxon>Neoptera</taxon>
        <taxon>Endopterygota</taxon>
        <taxon>Coleoptera</taxon>
        <taxon>Polyphaga</taxon>
        <taxon>Cucujiformia</taxon>
        <taxon>Curculionidae</taxon>
        <taxon>Scolytinae</taxon>
        <taxon>Dendroctonus</taxon>
    </lineage>
</organism>
<keyword evidence="1" id="KW-0732">Signal</keyword>
<sequence length="116" mass="12664">MQSLVVFCALLVLALAHDPHGLESVHKKCHNEVDSQHYLCMAKGLDLVTPEGKVNVNGVKTHVGHVESESAKIDQIAKECAVDHASTDETVSHLFKCLEEKHVLSLAGHVAPQHHH</sequence>
<dbReference type="InterPro" id="IPR036728">
    <property type="entry name" value="PBP_GOBP_sf"/>
</dbReference>
<evidence type="ECO:0000313" key="2">
    <source>
        <dbReference type="EMBL" id="QKV34989.1"/>
    </source>
</evidence>
<protein>
    <submittedName>
        <fullName evidence="2">Odorant binding protein 11a</fullName>
    </submittedName>
</protein>
<gene>
    <name evidence="2" type="primary">OBP11a</name>
</gene>
<proteinExistence type="evidence at transcript level"/>
<dbReference type="Gene3D" id="1.10.238.20">
    <property type="entry name" value="Pheromone/general odorant binding protein domain"/>
    <property type="match status" value="1"/>
</dbReference>
<reference evidence="2" key="2">
    <citation type="submission" date="2020-06" db="EMBL/GenBank/DDBJ databases">
        <authorList>
            <person name="Torres Huerta B."/>
            <person name="Segura-Leon O.L."/>
        </authorList>
    </citation>
    <scope>NUCLEOTIDE SEQUENCE</scope>
    <source>
        <tissue evidence="2">Head</tissue>
    </source>
</reference>
<evidence type="ECO:0000256" key="1">
    <source>
        <dbReference type="SAM" id="SignalP"/>
    </source>
</evidence>
<accession>A0A7U3W597</accession>
<dbReference type="Pfam" id="PF01395">
    <property type="entry name" value="PBP_GOBP"/>
    <property type="match status" value="1"/>
</dbReference>
<dbReference type="InterPro" id="IPR006170">
    <property type="entry name" value="PBP/GOBP"/>
</dbReference>
<dbReference type="SUPFAM" id="SSF47565">
    <property type="entry name" value="Insect pheromone/odorant-binding proteins"/>
    <property type="match status" value="1"/>
</dbReference>
<dbReference type="GO" id="GO:0005549">
    <property type="term" value="F:odorant binding"/>
    <property type="evidence" value="ECO:0007669"/>
    <property type="project" value="InterPro"/>
</dbReference>
<feature type="signal peptide" evidence="1">
    <location>
        <begin position="1"/>
        <end position="16"/>
    </location>
</feature>
<feature type="chain" id="PRO_5031214251" evidence="1">
    <location>
        <begin position="17"/>
        <end position="116"/>
    </location>
</feature>
<dbReference type="EMBL" id="MT604224">
    <property type="protein sequence ID" value="QKV34989.1"/>
    <property type="molecule type" value="mRNA"/>
</dbReference>
<dbReference type="AlphaFoldDB" id="A0A7U3W597"/>
<reference evidence="2" key="1">
    <citation type="journal article" date="2020" name="Sci. Rep.">
        <title>Identification and motif analyses of candidate nonreceptor olfactory genes of Dendroctonus adjunctus Blandford (Coleoptera: Curculionidae) from the head transcriptome.</title>
        <authorList>
            <person name="Torres-Huerta B."/>
            <person name="Segura-Leon O.L."/>
            <person name="Aragon-Magadan M.A."/>
            <person name="Gonzalez-Hernandez H."/>
        </authorList>
    </citation>
    <scope>NUCLEOTIDE SEQUENCE</scope>
    <source>
        <tissue evidence="2">Head</tissue>
    </source>
</reference>